<name>A0A5B7IRC7_PORTR</name>
<proteinExistence type="inferred from homology"/>
<gene>
    <name evidence="6" type="primary">Arsi</name>
    <name evidence="6" type="ORF">E2C01_077910</name>
</gene>
<evidence type="ECO:0000256" key="2">
    <source>
        <dbReference type="ARBA" id="ARBA00022723"/>
    </source>
</evidence>
<keyword evidence="2" id="KW-0479">Metal-binding</keyword>
<keyword evidence="7" id="KW-1185">Reference proteome</keyword>
<sequence length="61" mass="7023">MEALAREGVILEQSYVQPICTPTRSALLTGRYPFTIGRQVRHPRRSFKMSAKFAPTCFYIM</sequence>
<organism evidence="6 7">
    <name type="scientific">Portunus trituberculatus</name>
    <name type="common">Swimming crab</name>
    <name type="synonym">Neptunus trituberculatus</name>
    <dbReference type="NCBI Taxonomy" id="210409"/>
    <lineage>
        <taxon>Eukaryota</taxon>
        <taxon>Metazoa</taxon>
        <taxon>Ecdysozoa</taxon>
        <taxon>Arthropoda</taxon>
        <taxon>Crustacea</taxon>
        <taxon>Multicrustacea</taxon>
        <taxon>Malacostraca</taxon>
        <taxon>Eumalacostraca</taxon>
        <taxon>Eucarida</taxon>
        <taxon>Decapoda</taxon>
        <taxon>Pleocyemata</taxon>
        <taxon>Brachyura</taxon>
        <taxon>Eubrachyura</taxon>
        <taxon>Portunoidea</taxon>
        <taxon>Portunidae</taxon>
        <taxon>Portuninae</taxon>
        <taxon>Portunus</taxon>
    </lineage>
</organism>
<protein>
    <submittedName>
        <fullName evidence="6">Arylsulfatase I</fullName>
    </submittedName>
</protein>
<accession>A0A5B7IRC7</accession>
<dbReference type="OrthoDB" id="103349at2759"/>
<comment type="similarity">
    <text evidence="1">Belongs to the sulfatase family.</text>
</comment>
<evidence type="ECO:0000313" key="6">
    <source>
        <dbReference type="EMBL" id="MPC83208.1"/>
    </source>
</evidence>
<evidence type="ECO:0000313" key="7">
    <source>
        <dbReference type="Proteomes" id="UP000324222"/>
    </source>
</evidence>
<keyword evidence="5" id="KW-0325">Glycoprotein</keyword>
<dbReference type="InterPro" id="IPR047115">
    <property type="entry name" value="ARSB"/>
</dbReference>
<evidence type="ECO:0000256" key="4">
    <source>
        <dbReference type="ARBA" id="ARBA00022837"/>
    </source>
</evidence>
<keyword evidence="4" id="KW-0106">Calcium</keyword>
<dbReference type="SUPFAM" id="SSF53649">
    <property type="entry name" value="Alkaline phosphatase-like"/>
    <property type="match status" value="1"/>
</dbReference>
<dbReference type="PROSITE" id="PS00523">
    <property type="entry name" value="SULFATASE_1"/>
    <property type="match status" value="1"/>
</dbReference>
<evidence type="ECO:0000256" key="3">
    <source>
        <dbReference type="ARBA" id="ARBA00022801"/>
    </source>
</evidence>
<dbReference type="AlphaFoldDB" id="A0A5B7IRC7"/>
<evidence type="ECO:0000256" key="5">
    <source>
        <dbReference type="ARBA" id="ARBA00023180"/>
    </source>
</evidence>
<evidence type="ECO:0000256" key="1">
    <source>
        <dbReference type="ARBA" id="ARBA00008779"/>
    </source>
</evidence>
<comment type="caution">
    <text evidence="6">The sequence shown here is derived from an EMBL/GenBank/DDBJ whole genome shotgun (WGS) entry which is preliminary data.</text>
</comment>
<keyword evidence="3" id="KW-0378">Hydrolase</keyword>
<dbReference type="InterPro" id="IPR017850">
    <property type="entry name" value="Alkaline_phosphatase_core_sf"/>
</dbReference>
<dbReference type="Proteomes" id="UP000324222">
    <property type="component" value="Unassembled WGS sequence"/>
</dbReference>
<dbReference type="EMBL" id="VSRR010061869">
    <property type="protein sequence ID" value="MPC83208.1"/>
    <property type="molecule type" value="Genomic_DNA"/>
</dbReference>
<dbReference type="InterPro" id="IPR024607">
    <property type="entry name" value="Sulfatase_CS"/>
</dbReference>
<reference evidence="6 7" key="1">
    <citation type="submission" date="2019-05" db="EMBL/GenBank/DDBJ databases">
        <title>Another draft genome of Portunus trituberculatus and its Hox gene families provides insights of decapod evolution.</title>
        <authorList>
            <person name="Jeong J.-H."/>
            <person name="Song I."/>
            <person name="Kim S."/>
            <person name="Choi T."/>
            <person name="Kim D."/>
            <person name="Ryu S."/>
            <person name="Kim W."/>
        </authorList>
    </citation>
    <scope>NUCLEOTIDE SEQUENCE [LARGE SCALE GENOMIC DNA]</scope>
    <source>
        <tissue evidence="6">Muscle</tissue>
    </source>
</reference>
<dbReference type="Gene3D" id="3.40.720.10">
    <property type="entry name" value="Alkaline Phosphatase, subunit A"/>
    <property type="match status" value="1"/>
</dbReference>
<dbReference type="PANTHER" id="PTHR10342:SF274">
    <property type="entry name" value="ARYLSULFATASE B"/>
    <property type="match status" value="1"/>
</dbReference>
<dbReference type="PANTHER" id="PTHR10342">
    <property type="entry name" value="ARYLSULFATASE"/>
    <property type="match status" value="1"/>
</dbReference>
<dbReference type="GO" id="GO:0046872">
    <property type="term" value="F:metal ion binding"/>
    <property type="evidence" value="ECO:0007669"/>
    <property type="project" value="UniProtKB-KW"/>
</dbReference>
<dbReference type="GO" id="GO:0008484">
    <property type="term" value="F:sulfuric ester hydrolase activity"/>
    <property type="evidence" value="ECO:0007669"/>
    <property type="project" value="InterPro"/>
</dbReference>